<evidence type="ECO:0000259" key="1">
    <source>
        <dbReference type="Pfam" id="PF14664"/>
    </source>
</evidence>
<dbReference type="EnsemblMetazoa" id="Aqu2.1.00860_001">
    <property type="protein sequence ID" value="Aqu2.1.00860_001"/>
    <property type="gene ID" value="Aqu2.1.00860"/>
</dbReference>
<dbReference type="Pfam" id="PF14664">
    <property type="entry name" value="RICTOR_N"/>
    <property type="match status" value="1"/>
</dbReference>
<dbReference type="STRING" id="400682.A0A1X7SFK9"/>
<accession>A0A1X7SFK9</accession>
<dbReference type="OrthoDB" id="271111at2759"/>
<organism evidence="2">
    <name type="scientific">Amphimedon queenslandica</name>
    <name type="common">Sponge</name>
    <dbReference type="NCBI Taxonomy" id="400682"/>
    <lineage>
        <taxon>Eukaryota</taxon>
        <taxon>Metazoa</taxon>
        <taxon>Porifera</taxon>
        <taxon>Demospongiae</taxon>
        <taxon>Heteroscleromorpha</taxon>
        <taxon>Haplosclerida</taxon>
        <taxon>Niphatidae</taxon>
        <taxon>Amphimedon</taxon>
    </lineage>
</organism>
<protein>
    <recommendedName>
        <fullName evidence="1">Rapamycin-insensitive companion of mTOR N-terminal domain-containing protein</fullName>
    </recommendedName>
</protein>
<dbReference type="InParanoid" id="A0A1X7SFK9"/>
<reference evidence="2" key="1">
    <citation type="submission" date="2017-05" db="UniProtKB">
        <authorList>
            <consortium name="EnsemblMetazoa"/>
        </authorList>
    </citation>
    <scope>IDENTIFICATION</scope>
</reference>
<proteinExistence type="predicted"/>
<dbReference type="InterPro" id="IPR028267">
    <property type="entry name" value="Pianissimo_N"/>
</dbReference>
<dbReference type="AlphaFoldDB" id="A0A1X7SFK9"/>
<evidence type="ECO:0000313" key="2">
    <source>
        <dbReference type="EnsemblMetazoa" id="Aqu2.1.00860_001"/>
    </source>
</evidence>
<sequence length="79" mass="8749">GVLAPITDLHFSFHTNDNTTTDIKSDRDKRVESAKISITALLKSWPGFLLLLNPSINGISTIINMLPLTEPYIQVTLIN</sequence>
<feature type="domain" description="Rapamycin-insensitive companion of mTOR N-terminal" evidence="1">
    <location>
        <begin position="5"/>
        <end position="77"/>
    </location>
</feature>
<name>A0A1X7SFK9_AMPQE</name>